<dbReference type="SUPFAM" id="SSF74650">
    <property type="entry name" value="Galactose mutarotase-like"/>
    <property type="match status" value="1"/>
</dbReference>
<evidence type="ECO:0000256" key="7">
    <source>
        <dbReference type="ARBA" id="ARBA00023180"/>
    </source>
</evidence>
<organism evidence="14 15">
    <name type="scientific">Zophobas morio</name>
    <dbReference type="NCBI Taxonomy" id="2755281"/>
    <lineage>
        <taxon>Eukaryota</taxon>
        <taxon>Metazoa</taxon>
        <taxon>Ecdysozoa</taxon>
        <taxon>Arthropoda</taxon>
        <taxon>Hexapoda</taxon>
        <taxon>Insecta</taxon>
        <taxon>Pterygota</taxon>
        <taxon>Neoptera</taxon>
        <taxon>Endopterygota</taxon>
        <taxon>Coleoptera</taxon>
        <taxon>Polyphaga</taxon>
        <taxon>Cucujiformia</taxon>
        <taxon>Tenebrionidae</taxon>
        <taxon>Zophobas</taxon>
    </lineage>
</organism>
<dbReference type="Gene3D" id="2.60.40.1180">
    <property type="entry name" value="Golgi alpha-mannosidase II"/>
    <property type="match status" value="2"/>
</dbReference>
<dbReference type="Proteomes" id="UP001168821">
    <property type="component" value="Unassembled WGS sequence"/>
</dbReference>
<evidence type="ECO:0000256" key="5">
    <source>
        <dbReference type="ARBA" id="ARBA00022801"/>
    </source>
</evidence>
<dbReference type="InterPro" id="IPR017853">
    <property type="entry name" value="GH"/>
</dbReference>
<reference evidence="14" key="1">
    <citation type="journal article" date="2023" name="G3 (Bethesda)">
        <title>Whole genome assemblies of Zophobas morio and Tenebrio molitor.</title>
        <authorList>
            <person name="Kaur S."/>
            <person name="Stinson S.A."/>
            <person name="diCenzo G.C."/>
        </authorList>
    </citation>
    <scope>NUCLEOTIDE SEQUENCE</scope>
    <source>
        <strain evidence="14">QUZm001</strain>
    </source>
</reference>
<dbReference type="GO" id="GO:0030246">
    <property type="term" value="F:carbohydrate binding"/>
    <property type="evidence" value="ECO:0007669"/>
    <property type="project" value="InterPro"/>
</dbReference>
<dbReference type="Gene3D" id="3.20.20.80">
    <property type="entry name" value="Glycosidases"/>
    <property type="match status" value="1"/>
</dbReference>
<dbReference type="SUPFAM" id="SSF51445">
    <property type="entry name" value="(Trans)glycosidases"/>
    <property type="match status" value="1"/>
</dbReference>
<dbReference type="GO" id="GO:0006491">
    <property type="term" value="P:N-glycan processing"/>
    <property type="evidence" value="ECO:0007669"/>
    <property type="project" value="TreeGrafter"/>
</dbReference>
<evidence type="ECO:0000259" key="11">
    <source>
        <dbReference type="Pfam" id="PF01055"/>
    </source>
</evidence>
<comment type="similarity">
    <text evidence="3 10">Belongs to the glycosyl hydrolase 31 family.</text>
</comment>
<protein>
    <recommendedName>
        <fullName evidence="9">Glucosidase II subunit alpha</fullName>
    </recommendedName>
</protein>
<feature type="domain" description="Glycoside hydrolase family 31 TIM barrel" evidence="11">
    <location>
        <begin position="289"/>
        <end position="611"/>
    </location>
</feature>
<dbReference type="EMBL" id="JALNTZ010000001">
    <property type="protein sequence ID" value="KAJ3665837.1"/>
    <property type="molecule type" value="Genomic_DNA"/>
</dbReference>
<comment type="pathway">
    <text evidence="2">Glycan metabolism; N-glycan metabolism.</text>
</comment>
<keyword evidence="4" id="KW-0732">Signal</keyword>
<evidence type="ECO:0000256" key="9">
    <source>
        <dbReference type="ARBA" id="ARBA00042895"/>
    </source>
</evidence>
<dbReference type="Pfam" id="PF01055">
    <property type="entry name" value="Glyco_hydro_31_2nd"/>
    <property type="match status" value="1"/>
</dbReference>
<keyword evidence="5 10" id="KW-0378">Hydrolase</keyword>
<dbReference type="PANTHER" id="PTHR22762:SF54">
    <property type="entry name" value="BCDNA.GH04962"/>
    <property type="match status" value="1"/>
</dbReference>
<keyword evidence="7" id="KW-0325">Glycoprotein</keyword>
<keyword evidence="6" id="KW-0256">Endoplasmic reticulum</keyword>
<feature type="domain" description="Glycosyl hydrolase family 31 C-terminal" evidence="13">
    <location>
        <begin position="620"/>
        <end position="710"/>
    </location>
</feature>
<evidence type="ECO:0000259" key="12">
    <source>
        <dbReference type="Pfam" id="PF13802"/>
    </source>
</evidence>
<dbReference type="GO" id="GO:0005783">
    <property type="term" value="C:endoplasmic reticulum"/>
    <property type="evidence" value="ECO:0007669"/>
    <property type="project" value="UniProtKB-SubCell"/>
</dbReference>
<dbReference type="CDD" id="cd06603">
    <property type="entry name" value="GH31_GANC_GANAB_alpha"/>
    <property type="match status" value="1"/>
</dbReference>
<evidence type="ECO:0000256" key="3">
    <source>
        <dbReference type="ARBA" id="ARBA00007806"/>
    </source>
</evidence>
<dbReference type="InterPro" id="IPR013780">
    <property type="entry name" value="Glyco_hydro_b"/>
</dbReference>
<dbReference type="InterPro" id="IPR011013">
    <property type="entry name" value="Gal_mutarotase_sf_dom"/>
</dbReference>
<evidence type="ECO:0000256" key="4">
    <source>
        <dbReference type="ARBA" id="ARBA00022729"/>
    </source>
</evidence>
<evidence type="ECO:0000256" key="10">
    <source>
        <dbReference type="RuleBase" id="RU361185"/>
    </source>
</evidence>
<dbReference type="PANTHER" id="PTHR22762">
    <property type="entry name" value="ALPHA-GLUCOSIDASE"/>
    <property type="match status" value="1"/>
</dbReference>
<dbReference type="InterPro" id="IPR000322">
    <property type="entry name" value="Glyco_hydro_31_TIM"/>
</dbReference>
<dbReference type="CDD" id="cd14752">
    <property type="entry name" value="GH31_N"/>
    <property type="match status" value="1"/>
</dbReference>
<dbReference type="GO" id="GO:0090599">
    <property type="term" value="F:alpha-glucosidase activity"/>
    <property type="evidence" value="ECO:0007669"/>
    <property type="project" value="TreeGrafter"/>
</dbReference>
<evidence type="ECO:0000313" key="15">
    <source>
        <dbReference type="Proteomes" id="UP001168821"/>
    </source>
</evidence>
<dbReference type="AlphaFoldDB" id="A0AA38IYC3"/>
<evidence type="ECO:0000256" key="6">
    <source>
        <dbReference type="ARBA" id="ARBA00022824"/>
    </source>
</evidence>
<name>A0AA38IYC3_9CUCU</name>
<evidence type="ECO:0000256" key="8">
    <source>
        <dbReference type="ARBA" id="ARBA00023295"/>
    </source>
</evidence>
<keyword evidence="8 10" id="KW-0326">Glycosidase</keyword>
<comment type="subcellular location">
    <subcellularLocation>
        <location evidence="1">Endoplasmic reticulum</location>
    </subcellularLocation>
</comment>
<sequence>MNLRQLILPISVTALLAATAVTVFRFYKEEKPFYIRLKKRKKVPYKLRNARITADTLVAHVTQGKLNFVFSLSFLNDEIIHIQINDPIYPRYVVQDVVKLPSTLKMEDLTMRHERNYLHVSYHNFNIKINCDDLEIYVYKNNDLFLSINAEKFFVMEEQEPYVGIAADFLFLNAFKTYGLPQHAERLSLQANGNKLYRLYNTDRFAYSATHPHESLYGAVPLIYAYGTNQTTGLLWLNSSETIIDICSKDKGLRSTFFSESGAVDFYILNGPKLQDVVRQNSQLTGAVPLPPLFALGYHQCRYSYMTQEEVIDVSNKFDEHKFPLESLWMDIDYTDDKKYFTWNPTTYPDPERLLKFLENKKRKAVVIIDPHIKVDDDYFVYTQCKKGDFFVKNPNGTMFTAKCWPGTSSWIDFLNPKARQFYSDLHRDFVKSKILHIWNDMNEPALFEIKENAMPKNVLHYGNWKHRDVHNLYGFYQTMATYKGLLNRSNIRPFVLTRAHFAGSQRFAAVWTGDNTASWDHLKISVPMCLTASLAGFSLCGADIGGFVKHPDDELLQRWYQLGAWLPFFRGHSNRNVPRREPYLYDKSIQQRIRFSLQQRYKHLLHWYTLFWEHHATLKPVVRPLIYEYSFDKNVLDLDNEFLVGDSILVCPILQRQVEAIDVYLPGGENEVWYNVENSTTHKYTGNVYFTMSVEMNTIPVFYRGGFIIPIVEQPVTCSADFLDGCSLTLYIFCNVKASASGTLYIDDTVSFHYLEKKYTYIRFDLKTSQISSTHIHRNFGDKSSIIIKSIKLYGYNKDVHGVALKIDGMFKDDPKIVIVKEIDCIQIENLDINIGQDFIFTLLK</sequence>
<evidence type="ECO:0000256" key="2">
    <source>
        <dbReference type="ARBA" id="ARBA00004833"/>
    </source>
</evidence>
<dbReference type="Gene3D" id="2.60.40.1760">
    <property type="entry name" value="glycosyl hydrolase (family 31)"/>
    <property type="match status" value="1"/>
</dbReference>
<dbReference type="SUPFAM" id="SSF51011">
    <property type="entry name" value="Glycosyl hydrolase domain"/>
    <property type="match status" value="1"/>
</dbReference>
<accession>A0AA38IYC3</accession>
<dbReference type="Pfam" id="PF13802">
    <property type="entry name" value="Gal_mutarotas_2"/>
    <property type="match status" value="1"/>
</dbReference>
<gene>
    <name evidence="14" type="ORF">Zmor_001306</name>
</gene>
<evidence type="ECO:0000259" key="13">
    <source>
        <dbReference type="Pfam" id="PF21365"/>
    </source>
</evidence>
<proteinExistence type="inferred from homology"/>
<dbReference type="GO" id="GO:0005975">
    <property type="term" value="P:carbohydrate metabolic process"/>
    <property type="evidence" value="ECO:0007669"/>
    <property type="project" value="InterPro"/>
</dbReference>
<dbReference type="InterPro" id="IPR025887">
    <property type="entry name" value="Glyco_hydro_31_N_dom"/>
</dbReference>
<evidence type="ECO:0000313" key="14">
    <source>
        <dbReference type="EMBL" id="KAJ3665837.1"/>
    </source>
</evidence>
<feature type="domain" description="Glycoside hydrolase family 31 N-terminal" evidence="12">
    <location>
        <begin position="70"/>
        <end position="245"/>
    </location>
</feature>
<dbReference type="InterPro" id="IPR048395">
    <property type="entry name" value="Glyco_hydro_31_C"/>
</dbReference>
<dbReference type="Pfam" id="PF21365">
    <property type="entry name" value="Glyco_hydro_31_3rd"/>
    <property type="match status" value="1"/>
</dbReference>
<keyword evidence="15" id="KW-1185">Reference proteome</keyword>
<comment type="caution">
    <text evidence="14">The sequence shown here is derived from an EMBL/GenBank/DDBJ whole genome shotgun (WGS) entry which is preliminary data.</text>
</comment>
<evidence type="ECO:0000256" key="1">
    <source>
        <dbReference type="ARBA" id="ARBA00004240"/>
    </source>
</evidence>